<proteinExistence type="predicted"/>
<keyword evidence="4 6" id="KW-0067">ATP-binding</keyword>
<accession>A0ABU8Z0J4</accession>
<dbReference type="InterPro" id="IPR050107">
    <property type="entry name" value="ABC_carbohydrate_import_ATPase"/>
</dbReference>
<keyword evidence="2" id="KW-0677">Repeat</keyword>
<dbReference type="InterPro" id="IPR017871">
    <property type="entry name" value="ABC_transporter-like_CS"/>
</dbReference>
<evidence type="ECO:0000256" key="3">
    <source>
        <dbReference type="ARBA" id="ARBA00022741"/>
    </source>
</evidence>
<feature type="domain" description="ABC transporter" evidence="5">
    <location>
        <begin position="247"/>
        <end position="497"/>
    </location>
</feature>
<reference evidence="6 7" key="1">
    <citation type="submission" date="2024-03" db="EMBL/GenBank/DDBJ databases">
        <title>Two novel Raoultella species associated with bleeding cankers of broadleaf hosts, Raoultella scottia sp. nov. and Raoultella lignicola sp. nov.</title>
        <authorList>
            <person name="Brady C.L."/>
        </authorList>
    </citation>
    <scope>NUCLEOTIDE SEQUENCE [LARGE SCALE GENOMIC DNA]</scope>
    <source>
        <strain evidence="6 7">BAC 10a-01-01</strain>
    </source>
</reference>
<dbReference type="EMBL" id="JARXNH020000045">
    <property type="protein sequence ID" value="MEK0247130.1"/>
    <property type="molecule type" value="Genomic_DNA"/>
</dbReference>
<dbReference type="SUPFAM" id="SSF52540">
    <property type="entry name" value="P-loop containing nucleoside triphosphate hydrolases"/>
    <property type="match status" value="2"/>
</dbReference>
<dbReference type="InterPro" id="IPR003439">
    <property type="entry name" value="ABC_transporter-like_ATP-bd"/>
</dbReference>
<dbReference type="CDD" id="cd03216">
    <property type="entry name" value="ABC_Carb_Monos_I"/>
    <property type="match status" value="1"/>
</dbReference>
<dbReference type="Gene3D" id="3.40.50.300">
    <property type="entry name" value="P-loop containing nucleotide triphosphate hydrolases"/>
    <property type="match status" value="2"/>
</dbReference>
<gene>
    <name evidence="6" type="ORF">QFI66_003170</name>
</gene>
<dbReference type="Proteomes" id="UP001334005">
    <property type="component" value="Unassembled WGS sequence"/>
</dbReference>
<dbReference type="RefSeq" id="WP_331833707.1">
    <property type="nucleotide sequence ID" value="NZ_JARXNH020000045.1"/>
</dbReference>
<dbReference type="InterPro" id="IPR003593">
    <property type="entry name" value="AAA+_ATPase"/>
</dbReference>
<comment type="caution">
    <text evidence="6">The sequence shown here is derived from an EMBL/GenBank/DDBJ whole genome shotgun (WGS) entry which is preliminary data.</text>
</comment>
<evidence type="ECO:0000259" key="5">
    <source>
        <dbReference type="PROSITE" id="PS50893"/>
    </source>
</evidence>
<dbReference type="SMART" id="SM00382">
    <property type="entry name" value="AAA"/>
    <property type="match status" value="2"/>
</dbReference>
<evidence type="ECO:0000313" key="6">
    <source>
        <dbReference type="EMBL" id="MEK0247130.1"/>
    </source>
</evidence>
<dbReference type="PANTHER" id="PTHR43790:SF9">
    <property type="entry name" value="GALACTOFURANOSE TRANSPORTER ATP-BINDING PROTEIN YTFR"/>
    <property type="match status" value="1"/>
</dbReference>
<dbReference type="InterPro" id="IPR027417">
    <property type="entry name" value="P-loop_NTPase"/>
</dbReference>
<dbReference type="Pfam" id="PF00005">
    <property type="entry name" value="ABC_tran"/>
    <property type="match status" value="2"/>
</dbReference>
<evidence type="ECO:0000256" key="2">
    <source>
        <dbReference type="ARBA" id="ARBA00022737"/>
    </source>
</evidence>
<dbReference type="PANTHER" id="PTHR43790">
    <property type="entry name" value="CARBOHYDRATE TRANSPORT ATP-BINDING PROTEIN MG119-RELATED"/>
    <property type="match status" value="1"/>
</dbReference>
<organism evidence="6 7">
    <name type="scientific">Raoultella scottii</name>
    <dbReference type="NCBI Taxonomy" id="3040937"/>
    <lineage>
        <taxon>Bacteria</taxon>
        <taxon>Pseudomonadati</taxon>
        <taxon>Pseudomonadota</taxon>
        <taxon>Gammaproteobacteria</taxon>
        <taxon>Enterobacterales</taxon>
        <taxon>Enterobacteriaceae</taxon>
        <taxon>Klebsiella/Raoultella group</taxon>
        <taxon>Raoultella</taxon>
    </lineage>
</organism>
<dbReference type="CDD" id="cd03215">
    <property type="entry name" value="ABC_Carb_Monos_II"/>
    <property type="match status" value="1"/>
</dbReference>
<keyword evidence="3" id="KW-0547">Nucleotide-binding</keyword>
<dbReference type="PROSITE" id="PS50893">
    <property type="entry name" value="ABC_TRANSPORTER_2"/>
    <property type="match status" value="2"/>
</dbReference>
<sequence length="502" mass="54943">MNYIARQIKISFSGIQVLHGVDFCVEPGKIHGLFGHNGAGKSTLLKILAGVNVPDSGELLIGENSIHLSSPKDALGHRVACVYQELRLIPGMSVWKNIFLGREIRKQNGFMDDGKMIKHAEMLIKENHLKFHATDLVRDLSHPEKQMLEVVTNLDRDARFLFLDEPTTALEGAQAEELLNAVQRIAREKQIGVVLVSHKLDEVLRVCDNATVMCGGRVIYSADHHSISKASIVEAIVGDAAVHEGSTNRRDIIRGAQTRPWLSVENLKTDRLKNVNLKAYRGEILGIYGLAGAGRTRLCRTLFGLENVQGGHIQLAHKEYTPSTPDKAIRSGIAYLTEERKKDGFIPNMSSYANTTLSILAEFRSGLLIDHGKAKNMADSLLTKMNTRGNLSGPIQSLSGGNQQKVLLARVMAQNASLVLLDEPTKGVDIGAKADIYKIIYQLAENGCCVVVVSSEEEELLDLADNIIVFCHGECDGSVTPSSDLTPADLRKAAWESSEVLV</sequence>
<keyword evidence="1" id="KW-0813">Transport</keyword>
<evidence type="ECO:0000256" key="1">
    <source>
        <dbReference type="ARBA" id="ARBA00022448"/>
    </source>
</evidence>
<feature type="domain" description="ABC transporter" evidence="5">
    <location>
        <begin position="3"/>
        <end position="240"/>
    </location>
</feature>
<keyword evidence="7" id="KW-1185">Reference proteome</keyword>
<evidence type="ECO:0000256" key="4">
    <source>
        <dbReference type="ARBA" id="ARBA00022840"/>
    </source>
</evidence>
<protein>
    <submittedName>
        <fullName evidence="6">Sugar ABC transporter ATP-binding protein</fullName>
    </submittedName>
</protein>
<dbReference type="GO" id="GO:0005524">
    <property type="term" value="F:ATP binding"/>
    <property type="evidence" value="ECO:0007669"/>
    <property type="project" value="UniProtKB-KW"/>
</dbReference>
<evidence type="ECO:0000313" key="7">
    <source>
        <dbReference type="Proteomes" id="UP001334005"/>
    </source>
</evidence>
<name>A0ABU8Z0J4_9ENTR</name>
<dbReference type="PROSITE" id="PS00211">
    <property type="entry name" value="ABC_TRANSPORTER_1"/>
    <property type="match status" value="1"/>
</dbReference>